<dbReference type="PANTHER" id="PTHR46483:SF4">
    <property type="entry name" value="PHOSPHOLIPASE A1 PLIP2, CHLOROPLASTIC"/>
    <property type="match status" value="1"/>
</dbReference>
<evidence type="ECO:0000259" key="3">
    <source>
        <dbReference type="Pfam" id="PF01764"/>
    </source>
</evidence>
<name>A0A2C9WNC4_MANES</name>
<evidence type="ECO:0000313" key="5">
    <source>
        <dbReference type="Proteomes" id="UP000091857"/>
    </source>
</evidence>
<dbReference type="GO" id="GO:0006629">
    <property type="term" value="P:lipid metabolic process"/>
    <property type="evidence" value="ECO:0007669"/>
    <property type="project" value="InterPro"/>
</dbReference>
<comment type="caution">
    <text evidence="4">The sequence shown here is derived from an EMBL/GenBank/DDBJ whole genome shotgun (WGS) entry which is preliminary data.</text>
</comment>
<keyword evidence="2" id="KW-0472">Membrane</keyword>
<dbReference type="EMBL" id="CM004387">
    <property type="protein sequence ID" value="OAY61908.1"/>
    <property type="molecule type" value="Genomic_DNA"/>
</dbReference>
<dbReference type="InterPro" id="IPR043367">
    <property type="entry name" value="PLIP1/2/3"/>
</dbReference>
<dbReference type="Pfam" id="PF01764">
    <property type="entry name" value="Lipase_3"/>
    <property type="match status" value="1"/>
</dbReference>
<evidence type="ECO:0000313" key="4">
    <source>
        <dbReference type="EMBL" id="OAY61908.1"/>
    </source>
</evidence>
<dbReference type="PANTHER" id="PTHR46483">
    <property type="entry name" value="PHOSPHOLIPASE A1 PLIP2, CHLOROPLASTIC"/>
    <property type="match status" value="1"/>
</dbReference>
<dbReference type="Gramene" id="Manes.01G226400.3.v8.1">
    <property type="protein sequence ID" value="Manes.01G226400.3.v8.1.CDS"/>
    <property type="gene ID" value="Manes.01G226400.v8.1"/>
</dbReference>
<keyword evidence="2" id="KW-1133">Transmembrane helix</keyword>
<dbReference type="SUPFAM" id="SSF53474">
    <property type="entry name" value="alpha/beta-Hydrolases"/>
    <property type="match status" value="1"/>
</dbReference>
<dbReference type="OrthoDB" id="438440at2759"/>
<protein>
    <recommendedName>
        <fullName evidence="3">Fungal lipase-type domain-containing protein</fullName>
    </recommendedName>
</protein>
<dbReference type="Gramene" id="Manes.01G226400.1.v8.1">
    <property type="protein sequence ID" value="Manes.01G226400.1.v8.1.CDS"/>
    <property type="gene ID" value="Manes.01G226400.v8.1"/>
</dbReference>
<gene>
    <name evidence="4" type="ORF">MANES_01G226400v8</name>
</gene>
<dbReference type="Gene3D" id="3.40.50.1820">
    <property type="entry name" value="alpha/beta hydrolase"/>
    <property type="match status" value="1"/>
</dbReference>
<evidence type="ECO:0000256" key="1">
    <source>
        <dbReference type="ARBA" id="ARBA00022801"/>
    </source>
</evidence>
<keyword evidence="5" id="KW-1185">Reference proteome</keyword>
<feature type="domain" description="Fungal lipase-type" evidence="3">
    <location>
        <begin position="390"/>
        <end position="527"/>
    </location>
</feature>
<dbReference type="InterPro" id="IPR002921">
    <property type="entry name" value="Fungal_lipase-type"/>
</dbReference>
<keyword evidence="1" id="KW-0378">Hydrolase</keyword>
<dbReference type="InterPro" id="IPR029058">
    <property type="entry name" value="AB_hydrolase_fold"/>
</dbReference>
<dbReference type="AlphaFoldDB" id="A0A2C9WNC4"/>
<dbReference type="GO" id="GO:0008970">
    <property type="term" value="F:phospholipase A1 activity"/>
    <property type="evidence" value="ECO:0007669"/>
    <property type="project" value="InterPro"/>
</dbReference>
<keyword evidence="2" id="KW-0812">Transmembrane</keyword>
<dbReference type="Proteomes" id="UP000091857">
    <property type="component" value="Chromosome 1"/>
</dbReference>
<accession>A0A2C9WNC4</accession>
<organism evidence="4 5">
    <name type="scientific">Manihot esculenta</name>
    <name type="common">Cassava</name>
    <name type="synonym">Jatropha manihot</name>
    <dbReference type="NCBI Taxonomy" id="3983"/>
    <lineage>
        <taxon>Eukaryota</taxon>
        <taxon>Viridiplantae</taxon>
        <taxon>Streptophyta</taxon>
        <taxon>Embryophyta</taxon>
        <taxon>Tracheophyta</taxon>
        <taxon>Spermatophyta</taxon>
        <taxon>Magnoliopsida</taxon>
        <taxon>eudicotyledons</taxon>
        <taxon>Gunneridae</taxon>
        <taxon>Pentapetalae</taxon>
        <taxon>rosids</taxon>
        <taxon>fabids</taxon>
        <taxon>Malpighiales</taxon>
        <taxon>Euphorbiaceae</taxon>
        <taxon>Crotonoideae</taxon>
        <taxon>Manihoteae</taxon>
        <taxon>Manihot</taxon>
    </lineage>
</organism>
<reference evidence="5" key="1">
    <citation type="journal article" date="2016" name="Nat. Biotechnol.">
        <title>Sequencing wild and cultivated cassava and related species reveals extensive interspecific hybridization and genetic diversity.</title>
        <authorList>
            <person name="Bredeson J.V."/>
            <person name="Lyons J.B."/>
            <person name="Prochnik S.E."/>
            <person name="Wu G.A."/>
            <person name="Ha C.M."/>
            <person name="Edsinger-Gonzales E."/>
            <person name="Grimwood J."/>
            <person name="Schmutz J."/>
            <person name="Rabbi I.Y."/>
            <person name="Egesi C."/>
            <person name="Nauluvula P."/>
            <person name="Lebot V."/>
            <person name="Ndunguru J."/>
            <person name="Mkamilo G."/>
            <person name="Bart R.S."/>
            <person name="Setter T.L."/>
            <person name="Gleadow R.M."/>
            <person name="Kulakow P."/>
            <person name="Ferguson M.E."/>
            <person name="Rounsley S."/>
            <person name="Rokhsar D.S."/>
        </authorList>
    </citation>
    <scope>NUCLEOTIDE SEQUENCE [LARGE SCALE GENOMIC DNA]</scope>
    <source>
        <strain evidence="5">cv. AM560-2</strain>
    </source>
</reference>
<evidence type="ECO:0000256" key="2">
    <source>
        <dbReference type="SAM" id="Phobius"/>
    </source>
</evidence>
<proteinExistence type="predicted"/>
<sequence length="744" mass="82035">MDTLCLKTGIHGIAPSISVTGSLEVRSNASQVSALARDKSATVAAAPPQKASSMFSFRDPLQSLWPGGGQSNRYKGMAVDDAVLVDHGEGRSRTGEDSGNRIMGTSEGQNENWVMKILHVRSLWKEEEMKSSSGEGSIEEGDVAALNDALNKEEECDICRVEDDEDKEIEFDKDSFSRLLRKVSFAEAKLYLQMSYLGSLAYSIPKIKAGNLLKYRGLHFVTSSIEKRELAMKAEKVQVSDEGQEAEEGLLEKEAEEGLLEKEAEEGLLEKEAEGTGQKNNGHPISASTAYQIAASAASYLHSHTKSIRLFKTLNGKTDKNFPEGDSGGNKNLKMLNSEVASLMATTDSVTAVVAAKEEVKQAVADDLSSTRSSPCEWFICDNDQDTRFFVIQGSESLESWKANLLFEPVQFEGLDVLVHRGIYEAAKGIYEHMLPEVHAHINSRGRQATLRFTGHSLGGSLALLVNLMLLIRGEVSASSLLPVVTFGAPSIMCGGDYLLRQLGLPRSHVQAITMHRDIVPRAFSCNYPNHVIELLKAVNRNFRSHPCLNNQKLLYAPMGELLILQPDEKLSPHHHLLPSGSGLYFLSCPPSDANDAEKLLRAAQTWFLNSPHPLEILSDRSAYGSEGAIQRDHDMNSYLKSVRSVIRKELNRIRKGRRVHRREFWWSVLAPGVASGSVLVNNSLVSINIGQNHFNFSGIVQTGRESLKRFGRFVASQHRHLLVVLLFPARLLFAGACSVINFH</sequence>
<dbReference type="CDD" id="cd00519">
    <property type="entry name" value="Lipase_3"/>
    <property type="match status" value="1"/>
</dbReference>
<feature type="transmembrane region" description="Helical" evidence="2">
    <location>
        <begin position="722"/>
        <end position="743"/>
    </location>
</feature>